<accession>A0A7Y0NK07</accession>
<sequence>MIRTGDRKQSYRSRLILAGVIVLVGWFAGGIDGMAQDQGDSSTLEYTAEGADACLACHDENGEVPVMDIFKTPHAVPGDARTPFAQHQCESCHGPGAEHGKRLRFNQERPPIPAFGDNALWSKQKQNGICLDCHQRDQRMHWDGGTHERQDVACMDCHQVHVSEDPVTVARREAEVCSDCHRDVQVESHQMSSHPMRFGDMACSDCHQPHGSLNTAMLKEPTLNDSCYSCHADKRGPFLWEHAPVADDCTNCHSPHGSNHPALLKQRPPLLCQSCHSRIGHPSISRTPDDLPGGRASAFLLGGSCLNCHSKVHGSNHPSGANLSR</sequence>
<dbReference type="RefSeq" id="WP_135953679.1">
    <property type="nucleotide sequence ID" value="NZ_JABCKY010000001.1"/>
</dbReference>
<name>A0A7Y0NK07_9GAMM</name>
<feature type="domain" description="Cytochrome c-type protein NrfB-like" evidence="3">
    <location>
        <begin position="89"/>
        <end position="171"/>
    </location>
</feature>
<evidence type="ECO:0000313" key="4">
    <source>
        <dbReference type="EMBL" id="NMT62277.1"/>
    </source>
</evidence>
<keyword evidence="1" id="KW-0732">Signal</keyword>
<dbReference type="InterPro" id="IPR036280">
    <property type="entry name" value="Multihaem_cyt_sf"/>
</dbReference>
<dbReference type="SUPFAM" id="SSF48695">
    <property type="entry name" value="Multiheme cytochromes"/>
    <property type="match status" value="1"/>
</dbReference>
<dbReference type="OrthoDB" id="9814800at2"/>
<dbReference type="InterPro" id="IPR053875">
    <property type="entry name" value="Cytochrom_c_NrfB-like_dom"/>
</dbReference>
<organism evidence="4 5">
    <name type="scientific">Marinobacter orientalis</name>
    <dbReference type="NCBI Taxonomy" id="1928859"/>
    <lineage>
        <taxon>Bacteria</taxon>
        <taxon>Pseudomonadati</taxon>
        <taxon>Pseudomonadota</taxon>
        <taxon>Gammaproteobacteria</taxon>
        <taxon>Pseudomonadales</taxon>
        <taxon>Marinobacteraceae</taxon>
        <taxon>Marinobacter</taxon>
    </lineage>
</organism>
<evidence type="ECO:0000259" key="2">
    <source>
        <dbReference type="Pfam" id="PF09699"/>
    </source>
</evidence>
<dbReference type="Gene3D" id="3.90.10.10">
    <property type="entry name" value="Cytochrome C3"/>
    <property type="match status" value="2"/>
</dbReference>
<dbReference type="Pfam" id="PF09699">
    <property type="entry name" value="Paired_CXXCH_1"/>
    <property type="match status" value="2"/>
</dbReference>
<dbReference type="InterPro" id="IPR010177">
    <property type="entry name" value="Paired_CXXCH_1"/>
</dbReference>
<dbReference type="NCBIfam" id="TIGR03508">
    <property type="entry name" value="decahem_SO"/>
    <property type="match status" value="1"/>
</dbReference>
<dbReference type="InterPro" id="IPR051829">
    <property type="entry name" value="Multiheme_Cytochr_ET"/>
</dbReference>
<feature type="domain" description="Doubled CXXCH motif" evidence="2">
    <location>
        <begin position="242"/>
        <end position="278"/>
    </location>
</feature>
<dbReference type="InterPro" id="IPR020015">
    <property type="entry name" value="Decahaem_cyt-c_DmsE"/>
</dbReference>
<comment type="caution">
    <text evidence="4">The sequence shown here is derived from an EMBL/GenBank/DDBJ whole genome shotgun (WGS) entry which is preliminary data.</text>
</comment>
<dbReference type="EMBL" id="JABCKY010000001">
    <property type="protein sequence ID" value="NMT62277.1"/>
    <property type="molecule type" value="Genomic_DNA"/>
</dbReference>
<dbReference type="PANTHER" id="PTHR35038">
    <property type="entry name" value="DISSIMILATORY SULFITE REDUCTASE SIRA"/>
    <property type="match status" value="1"/>
</dbReference>
<gene>
    <name evidence="4" type="ORF">HIU99_01585</name>
</gene>
<protein>
    <submittedName>
        <fullName evidence="4">DmsE family decaheme c-type cytochrome</fullName>
    </submittedName>
</protein>
<dbReference type="PANTHER" id="PTHR35038:SF6">
    <property type="entry name" value="SURFACE LOCALIZED DECAHEME CYTOCHROME C LIPOPROTEIN"/>
    <property type="match status" value="1"/>
</dbReference>
<dbReference type="AlphaFoldDB" id="A0A7Y0NK07"/>
<dbReference type="NCBIfam" id="TIGR01905">
    <property type="entry name" value="paired_CXXCH_1"/>
    <property type="match status" value="3"/>
</dbReference>
<evidence type="ECO:0000259" key="3">
    <source>
        <dbReference type="Pfam" id="PF22678"/>
    </source>
</evidence>
<reference evidence="4 5" key="1">
    <citation type="submission" date="2020-04" db="EMBL/GenBank/DDBJ databases">
        <title>Marinobacter oceani sp. nov., isolated from marine solar saltern.</title>
        <authorList>
            <person name="Chen X.-Y."/>
        </authorList>
    </citation>
    <scope>NUCLEOTIDE SEQUENCE [LARGE SCALE GENOMIC DNA]</scope>
    <source>
        <strain evidence="4 5">W62</strain>
    </source>
</reference>
<dbReference type="Proteomes" id="UP000567186">
    <property type="component" value="Unassembled WGS sequence"/>
</dbReference>
<evidence type="ECO:0000256" key="1">
    <source>
        <dbReference type="ARBA" id="ARBA00022729"/>
    </source>
</evidence>
<evidence type="ECO:0000313" key="5">
    <source>
        <dbReference type="Proteomes" id="UP000567186"/>
    </source>
</evidence>
<feature type="domain" description="Doubled CXXCH motif" evidence="2">
    <location>
        <begin position="199"/>
        <end position="235"/>
    </location>
</feature>
<proteinExistence type="predicted"/>
<dbReference type="Pfam" id="PF22678">
    <property type="entry name" value="Cytochrom_c_NrfB-like"/>
    <property type="match status" value="1"/>
</dbReference>
<dbReference type="GO" id="GO:0016491">
    <property type="term" value="F:oxidoreductase activity"/>
    <property type="evidence" value="ECO:0007669"/>
    <property type="project" value="TreeGrafter"/>
</dbReference>
<keyword evidence="5" id="KW-1185">Reference proteome</keyword>